<feature type="domain" description="BED-type" evidence="9">
    <location>
        <begin position="15"/>
        <end position="66"/>
    </location>
</feature>
<keyword evidence="7" id="KW-0539">Nucleus</keyword>
<evidence type="ECO:0000259" key="9">
    <source>
        <dbReference type="PROSITE" id="PS50808"/>
    </source>
</evidence>
<dbReference type="PROSITE" id="PS50808">
    <property type="entry name" value="ZF_BED"/>
    <property type="match status" value="1"/>
</dbReference>
<dbReference type="GO" id="GO:0003677">
    <property type="term" value="F:DNA binding"/>
    <property type="evidence" value="ECO:0007669"/>
    <property type="project" value="InterPro"/>
</dbReference>
<evidence type="ECO:0000256" key="6">
    <source>
        <dbReference type="ARBA" id="ARBA00023163"/>
    </source>
</evidence>
<dbReference type="PANTHER" id="PTHR46481">
    <property type="entry name" value="ZINC FINGER BED DOMAIN-CONTAINING PROTEIN 4"/>
    <property type="match status" value="1"/>
</dbReference>
<dbReference type="InterPro" id="IPR003656">
    <property type="entry name" value="Znf_BED"/>
</dbReference>
<dbReference type="EMBL" id="CAJVCH010013194">
    <property type="protein sequence ID" value="CAG7674474.1"/>
    <property type="molecule type" value="Genomic_DNA"/>
</dbReference>
<dbReference type="AlphaFoldDB" id="A0A8J2NSN0"/>
<accession>A0A8J2NSN0</accession>
<evidence type="ECO:0000256" key="8">
    <source>
        <dbReference type="PROSITE-ProRule" id="PRU00027"/>
    </source>
</evidence>
<keyword evidence="4" id="KW-0862">Zinc</keyword>
<protein>
    <recommendedName>
        <fullName evidence="9">BED-type domain-containing protein</fullName>
    </recommendedName>
</protein>
<evidence type="ECO:0000256" key="5">
    <source>
        <dbReference type="ARBA" id="ARBA00023015"/>
    </source>
</evidence>
<keyword evidence="2" id="KW-0479">Metal-binding</keyword>
<evidence type="ECO:0000313" key="11">
    <source>
        <dbReference type="Proteomes" id="UP000708208"/>
    </source>
</evidence>
<evidence type="ECO:0000313" key="10">
    <source>
        <dbReference type="EMBL" id="CAG7674474.1"/>
    </source>
</evidence>
<dbReference type="SMART" id="SM00614">
    <property type="entry name" value="ZnF_BED"/>
    <property type="match status" value="1"/>
</dbReference>
<name>A0A8J2NSN0_9HEXA</name>
<keyword evidence="3 8" id="KW-0863">Zinc-finger</keyword>
<evidence type="ECO:0000256" key="7">
    <source>
        <dbReference type="ARBA" id="ARBA00023242"/>
    </source>
</evidence>
<dbReference type="OrthoDB" id="1607513at2759"/>
<sequence>MYDAESCEDTPQHRKNRSVAHNHFTLKENRHHCKYCKSSFVKLPTGTTSNLMTHLRKKHPKAISSSSSGCWKKNFDRDDGEVSIEDDSGDSDHDQQDIRSSIYFKLKASIVKIRKSETLKELMKHFCEIKQIPYRELLNDMKIRWNSTFQMLKRCLEMRVV</sequence>
<dbReference type="GO" id="GO:0008270">
    <property type="term" value="F:zinc ion binding"/>
    <property type="evidence" value="ECO:0007669"/>
    <property type="project" value="UniProtKB-KW"/>
</dbReference>
<proteinExistence type="predicted"/>
<keyword evidence="5" id="KW-0805">Transcription regulation</keyword>
<evidence type="ECO:0000256" key="4">
    <source>
        <dbReference type="ARBA" id="ARBA00022833"/>
    </source>
</evidence>
<reference evidence="10" key="1">
    <citation type="submission" date="2021-06" db="EMBL/GenBank/DDBJ databases">
        <authorList>
            <person name="Hodson N. C."/>
            <person name="Mongue J. A."/>
            <person name="Jaron S. K."/>
        </authorList>
    </citation>
    <scope>NUCLEOTIDE SEQUENCE</scope>
</reference>
<keyword evidence="11" id="KW-1185">Reference proteome</keyword>
<organism evidence="10 11">
    <name type="scientific">Allacma fusca</name>
    <dbReference type="NCBI Taxonomy" id="39272"/>
    <lineage>
        <taxon>Eukaryota</taxon>
        <taxon>Metazoa</taxon>
        <taxon>Ecdysozoa</taxon>
        <taxon>Arthropoda</taxon>
        <taxon>Hexapoda</taxon>
        <taxon>Collembola</taxon>
        <taxon>Symphypleona</taxon>
        <taxon>Sminthuridae</taxon>
        <taxon>Allacma</taxon>
    </lineage>
</organism>
<comment type="subcellular location">
    <subcellularLocation>
        <location evidence="1">Nucleus</location>
    </subcellularLocation>
</comment>
<dbReference type="PANTHER" id="PTHR46481:SF10">
    <property type="entry name" value="ZINC FINGER BED DOMAIN-CONTAINING PROTEIN 39"/>
    <property type="match status" value="1"/>
</dbReference>
<evidence type="ECO:0000256" key="2">
    <source>
        <dbReference type="ARBA" id="ARBA00022723"/>
    </source>
</evidence>
<dbReference type="Proteomes" id="UP000708208">
    <property type="component" value="Unassembled WGS sequence"/>
</dbReference>
<evidence type="ECO:0000256" key="3">
    <source>
        <dbReference type="ARBA" id="ARBA00022771"/>
    </source>
</evidence>
<dbReference type="InterPro" id="IPR052035">
    <property type="entry name" value="ZnF_BED_domain_contain"/>
</dbReference>
<gene>
    <name evidence="10" type="ORF">AFUS01_LOCUS2317</name>
</gene>
<dbReference type="Pfam" id="PF02892">
    <property type="entry name" value="zf-BED"/>
    <property type="match status" value="1"/>
</dbReference>
<evidence type="ECO:0000256" key="1">
    <source>
        <dbReference type="ARBA" id="ARBA00004123"/>
    </source>
</evidence>
<comment type="caution">
    <text evidence="10">The sequence shown here is derived from an EMBL/GenBank/DDBJ whole genome shotgun (WGS) entry which is preliminary data.</text>
</comment>
<dbReference type="GO" id="GO:0005634">
    <property type="term" value="C:nucleus"/>
    <property type="evidence" value="ECO:0007669"/>
    <property type="project" value="UniProtKB-SubCell"/>
</dbReference>
<keyword evidence="6" id="KW-0804">Transcription</keyword>